<dbReference type="KEGG" id="rml:FF011L_21410"/>
<name>A0A517MEV8_9BACT</name>
<comment type="catalytic activity">
    <reaction evidence="9 10">
        <text>L-threonyl-[protein] + FAD = FMN-L-threonyl-[protein] + AMP + H(+)</text>
        <dbReference type="Rhea" id="RHEA:36847"/>
        <dbReference type="Rhea" id="RHEA-COMP:11060"/>
        <dbReference type="Rhea" id="RHEA-COMP:11061"/>
        <dbReference type="ChEBI" id="CHEBI:15378"/>
        <dbReference type="ChEBI" id="CHEBI:30013"/>
        <dbReference type="ChEBI" id="CHEBI:57692"/>
        <dbReference type="ChEBI" id="CHEBI:74257"/>
        <dbReference type="ChEBI" id="CHEBI:456215"/>
        <dbReference type="EC" id="2.7.1.180"/>
    </reaction>
</comment>
<keyword evidence="13" id="KW-1185">Reference proteome</keyword>
<keyword evidence="6 10" id="KW-0274">FAD</keyword>
<reference evidence="12 13" key="1">
    <citation type="submission" date="2019-02" db="EMBL/GenBank/DDBJ databases">
        <title>Deep-cultivation of Planctomycetes and their phenomic and genomic characterization uncovers novel biology.</title>
        <authorList>
            <person name="Wiegand S."/>
            <person name="Jogler M."/>
            <person name="Boedeker C."/>
            <person name="Pinto D."/>
            <person name="Vollmers J."/>
            <person name="Rivas-Marin E."/>
            <person name="Kohn T."/>
            <person name="Peeters S.H."/>
            <person name="Heuer A."/>
            <person name="Rast P."/>
            <person name="Oberbeckmann S."/>
            <person name="Bunk B."/>
            <person name="Jeske O."/>
            <person name="Meyerdierks A."/>
            <person name="Storesund J.E."/>
            <person name="Kallscheuer N."/>
            <person name="Luecker S."/>
            <person name="Lage O.M."/>
            <person name="Pohl T."/>
            <person name="Merkel B.J."/>
            <person name="Hornburger P."/>
            <person name="Mueller R.-W."/>
            <person name="Bruemmer F."/>
            <person name="Labrenz M."/>
            <person name="Spormann A.M."/>
            <person name="Op den Camp H."/>
            <person name="Overmann J."/>
            <person name="Amann R."/>
            <person name="Jetten M.S.M."/>
            <person name="Mascher T."/>
            <person name="Medema M.H."/>
            <person name="Devos D.P."/>
            <person name="Kaster A.-K."/>
            <person name="Ovreas L."/>
            <person name="Rohde M."/>
            <person name="Galperin M.Y."/>
            <person name="Jogler C."/>
        </authorList>
    </citation>
    <scope>NUCLEOTIDE SEQUENCE [LARGE SCALE GENOMIC DNA]</scope>
    <source>
        <strain evidence="12 13">FF011L</strain>
    </source>
</reference>
<accession>A0A517MEV8</accession>
<dbReference type="SUPFAM" id="SSF143631">
    <property type="entry name" value="ApbE-like"/>
    <property type="match status" value="1"/>
</dbReference>
<dbReference type="Gene3D" id="3.10.520.10">
    <property type="entry name" value="ApbE-like domains"/>
    <property type="match status" value="1"/>
</dbReference>
<dbReference type="EC" id="2.7.1.180" evidence="1 10"/>
<evidence type="ECO:0000256" key="10">
    <source>
        <dbReference type="PIRNR" id="PIRNR006268"/>
    </source>
</evidence>
<dbReference type="InterPro" id="IPR003374">
    <property type="entry name" value="ApbE-like_sf"/>
</dbReference>
<feature type="binding site" evidence="11">
    <location>
        <position position="287"/>
    </location>
    <ligand>
        <name>Mg(2+)</name>
        <dbReference type="ChEBI" id="CHEBI:18420"/>
    </ligand>
</feature>
<dbReference type="PANTHER" id="PTHR30040">
    <property type="entry name" value="THIAMINE BIOSYNTHESIS LIPOPROTEIN APBE"/>
    <property type="match status" value="1"/>
</dbReference>
<evidence type="ECO:0000256" key="2">
    <source>
        <dbReference type="ARBA" id="ARBA00016337"/>
    </source>
</evidence>
<keyword evidence="5 10" id="KW-0479">Metal-binding</keyword>
<comment type="similarity">
    <text evidence="10">Belongs to the ApbE family.</text>
</comment>
<dbReference type="EMBL" id="CP036262">
    <property type="protein sequence ID" value="QDS93376.1"/>
    <property type="molecule type" value="Genomic_DNA"/>
</dbReference>
<evidence type="ECO:0000256" key="8">
    <source>
        <dbReference type="ARBA" id="ARBA00031306"/>
    </source>
</evidence>
<gene>
    <name evidence="12" type="primary">apbE_1</name>
    <name evidence="12" type="ORF">FF011L_21410</name>
</gene>
<dbReference type="PANTHER" id="PTHR30040:SF2">
    <property type="entry name" value="FAD:PROTEIN FMN TRANSFERASE"/>
    <property type="match status" value="1"/>
</dbReference>
<dbReference type="GO" id="GO:0046872">
    <property type="term" value="F:metal ion binding"/>
    <property type="evidence" value="ECO:0007669"/>
    <property type="project" value="UniProtKB-UniRule"/>
</dbReference>
<dbReference type="OrthoDB" id="9778595at2"/>
<dbReference type="Proteomes" id="UP000320672">
    <property type="component" value="Chromosome"/>
</dbReference>
<dbReference type="AlphaFoldDB" id="A0A517MEV8"/>
<sequence>MPTPESPLDADSEASTFLHELRVSAMATEFVILLPHATSGRQLDQALSALQTVQAMEQQLSIYQAGSDVSRINAVAGEPVRVCQDVVDVLLKAAELAEKTSGAFDVTAGPLIEAWGFTRRRGRKPSAEEIERARSLVDWRNVQVDASQRTVRLAKPGMQVNLGAIGKGFAIDHVCDQLTQLGVEHFLVHGGNSTLAARGNSDGDASAGSSKGWVVGVQHPSRPEHRLGTILLQDASMSTSGPGKQFFHFRGKRFGHVIDPRSGWPAGDLESLTVLAPTAAESDALATGWFVEGQEIAMQAADAMCRPLYCIRSSDRQGGVEVLFAGGAEWAG</sequence>
<evidence type="ECO:0000256" key="4">
    <source>
        <dbReference type="ARBA" id="ARBA00022679"/>
    </source>
</evidence>
<comment type="cofactor">
    <cofactor evidence="11">
        <name>Mg(2+)</name>
        <dbReference type="ChEBI" id="CHEBI:18420"/>
    </cofactor>
    <cofactor evidence="11">
        <name>Mn(2+)</name>
        <dbReference type="ChEBI" id="CHEBI:29035"/>
    </cofactor>
    <text evidence="11">Magnesium. Can also use manganese.</text>
</comment>
<evidence type="ECO:0000313" key="12">
    <source>
        <dbReference type="EMBL" id="QDS93376.1"/>
    </source>
</evidence>
<organism evidence="12 13">
    <name type="scientific">Roseimaritima multifibrata</name>
    <dbReference type="NCBI Taxonomy" id="1930274"/>
    <lineage>
        <taxon>Bacteria</taxon>
        <taxon>Pseudomonadati</taxon>
        <taxon>Planctomycetota</taxon>
        <taxon>Planctomycetia</taxon>
        <taxon>Pirellulales</taxon>
        <taxon>Pirellulaceae</taxon>
        <taxon>Roseimaritima</taxon>
    </lineage>
</organism>
<dbReference type="InterPro" id="IPR024932">
    <property type="entry name" value="ApbE"/>
</dbReference>
<evidence type="ECO:0000256" key="7">
    <source>
        <dbReference type="ARBA" id="ARBA00022842"/>
    </source>
</evidence>
<evidence type="ECO:0000313" key="13">
    <source>
        <dbReference type="Proteomes" id="UP000320672"/>
    </source>
</evidence>
<feature type="binding site" evidence="11">
    <location>
        <position position="164"/>
    </location>
    <ligand>
        <name>Mg(2+)</name>
        <dbReference type="ChEBI" id="CHEBI:18420"/>
    </ligand>
</feature>
<evidence type="ECO:0000256" key="3">
    <source>
        <dbReference type="ARBA" id="ARBA00022630"/>
    </source>
</evidence>
<evidence type="ECO:0000256" key="11">
    <source>
        <dbReference type="PIRSR" id="PIRSR006268-2"/>
    </source>
</evidence>
<dbReference type="Pfam" id="PF02424">
    <property type="entry name" value="ApbE"/>
    <property type="match status" value="1"/>
</dbReference>
<feature type="binding site" evidence="11">
    <location>
        <position position="283"/>
    </location>
    <ligand>
        <name>Mg(2+)</name>
        <dbReference type="ChEBI" id="CHEBI:18420"/>
    </ligand>
</feature>
<keyword evidence="12" id="KW-0449">Lipoprotein</keyword>
<dbReference type="PIRSF" id="PIRSF006268">
    <property type="entry name" value="ApbE"/>
    <property type="match status" value="1"/>
</dbReference>
<dbReference type="GO" id="GO:0016740">
    <property type="term" value="F:transferase activity"/>
    <property type="evidence" value="ECO:0007669"/>
    <property type="project" value="UniProtKB-UniRule"/>
</dbReference>
<keyword evidence="3 10" id="KW-0285">Flavoprotein</keyword>
<evidence type="ECO:0000256" key="9">
    <source>
        <dbReference type="ARBA" id="ARBA00048540"/>
    </source>
</evidence>
<evidence type="ECO:0000256" key="6">
    <source>
        <dbReference type="ARBA" id="ARBA00022827"/>
    </source>
</evidence>
<keyword evidence="7 10" id="KW-0460">Magnesium</keyword>
<proteinExistence type="inferred from homology"/>
<evidence type="ECO:0000256" key="1">
    <source>
        <dbReference type="ARBA" id="ARBA00011955"/>
    </source>
</evidence>
<evidence type="ECO:0000256" key="5">
    <source>
        <dbReference type="ARBA" id="ARBA00022723"/>
    </source>
</evidence>
<keyword evidence="4 10" id="KW-0808">Transferase</keyword>
<protein>
    <recommendedName>
        <fullName evidence="2 10">FAD:protein FMN transferase</fullName>
        <ecNumber evidence="1 10">2.7.1.180</ecNumber>
    </recommendedName>
    <alternativeName>
        <fullName evidence="8 10">Flavin transferase</fullName>
    </alternativeName>
</protein>
<dbReference type="RefSeq" id="WP_145351555.1">
    <property type="nucleotide sequence ID" value="NZ_CP036262.1"/>
</dbReference>